<name>A0A9D2MIK1_9FIRM</name>
<keyword evidence="5 6" id="KW-0804">Transcription</keyword>
<dbReference type="HAMAP" id="MF_00073">
    <property type="entry name" value="NusB"/>
    <property type="match status" value="1"/>
</dbReference>
<sequence>MMNRSQMREQAFLLLFEKEFFKELPCSDVEEIFDENVQPLSEYAKTAFENTVLHTEEIDGNIEKYLKGWKIARLAKVNLAVLRLAFYEILFEDTVPSGVAVNEAVELAKKYAGSEDPAFINGVLRSYLRDKE</sequence>
<comment type="similarity">
    <text evidence="1 6">Belongs to the NusB family.</text>
</comment>
<gene>
    <name evidence="6 8" type="primary">nusB</name>
    <name evidence="8" type="ORF">IAA37_06245</name>
</gene>
<dbReference type="NCBIfam" id="TIGR01951">
    <property type="entry name" value="nusB"/>
    <property type="match status" value="1"/>
</dbReference>
<feature type="domain" description="NusB/RsmB/TIM44" evidence="7">
    <location>
        <begin position="6"/>
        <end position="129"/>
    </location>
</feature>
<evidence type="ECO:0000259" key="7">
    <source>
        <dbReference type="Pfam" id="PF01029"/>
    </source>
</evidence>
<reference evidence="8" key="1">
    <citation type="journal article" date="2021" name="PeerJ">
        <title>Extensive microbial diversity within the chicken gut microbiome revealed by metagenomics and culture.</title>
        <authorList>
            <person name="Gilroy R."/>
            <person name="Ravi A."/>
            <person name="Getino M."/>
            <person name="Pursley I."/>
            <person name="Horton D.L."/>
            <person name="Alikhan N.F."/>
            <person name="Baker D."/>
            <person name="Gharbi K."/>
            <person name="Hall N."/>
            <person name="Watson M."/>
            <person name="Adriaenssens E.M."/>
            <person name="Foster-Nyarko E."/>
            <person name="Jarju S."/>
            <person name="Secka A."/>
            <person name="Antonio M."/>
            <person name="Oren A."/>
            <person name="Chaudhuri R.R."/>
            <person name="La Ragione R."/>
            <person name="Hildebrand F."/>
            <person name="Pallen M.J."/>
        </authorList>
    </citation>
    <scope>NUCLEOTIDE SEQUENCE</scope>
    <source>
        <strain evidence="8">CHK188-16595</strain>
    </source>
</reference>
<dbReference type="InterPro" id="IPR006027">
    <property type="entry name" value="NusB_RsmB_TIM44"/>
</dbReference>
<keyword evidence="4 6" id="KW-0805">Transcription regulation</keyword>
<dbReference type="Proteomes" id="UP000823877">
    <property type="component" value="Unassembled WGS sequence"/>
</dbReference>
<dbReference type="PANTHER" id="PTHR11078">
    <property type="entry name" value="N UTILIZATION SUBSTANCE PROTEIN B-RELATED"/>
    <property type="match status" value="1"/>
</dbReference>
<organism evidence="8 9">
    <name type="scientific">Candidatus Eubacterium faecale</name>
    <dbReference type="NCBI Taxonomy" id="2838568"/>
    <lineage>
        <taxon>Bacteria</taxon>
        <taxon>Bacillati</taxon>
        <taxon>Bacillota</taxon>
        <taxon>Clostridia</taxon>
        <taxon>Eubacteriales</taxon>
        <taxon>Eubacteriaceae</taxon>
        <taxon>Eubacterium</taxon>
    </lineage>
</organism>
<dbReference type="GO" id="GO:0003723">
    <property type="term" value="F:RNA binding"/>
    <property type="evidence" value="ECO:0007669"/>
    <property type="project" value="UniProtKB-UniRule"/>
</dbReference>
<dbReference type="EMBL" id="DWXN01000012">
    <property type="protein sequence ID" value="HJB75257.1"/>
    <property type="molecule type" value="Genomic_DNA"/>
</dbReference>
<evidence type="ECO:0000256" key="6">
    <source>
        <dbReference type="HAMAP-Rule" id="MF_00073"/>
    </source>
</evidence>
<evidence type="ECO:0000256" key="4">
    <source>
        <dbReference type="ARBA" id="ARBA00023015"/>
    </source>
</evidence>
<protein>
    <recommendedName>
        <fullName evidence="6">Transcription antitermination protein NusB</fullName>
    </recommendedName>
    <alternativeName>
        <fullName evidence="6">Antitermination factor NusB</fullName>
    </alternativeName>
</protein>
<reference evidence="8" key="2">
    <citation type="submission" date="2021-04" db="EMBL/GenBank/DDBJ databases">
        <authorList>
            <person name="Gilroy R."/>
        </authorList>
    </citation>
    <scope>NUCLEOTIDE SEQUENCE</scope>
    <source>
        <strain evidence="8">CHK188-16595</strain>
    </source>
</reference>
<evidence type="ECO:0000256" key="3">
    <source>
        <dbReference type="ARBA" id="ARBA00022884"/>
    </source>
</evidence>
<dbReference type="InterPro" id="IPR035926">
    <property type="entry name" value="NusB-like_sf"/>
</dbReference>
<dbReference type="Gene3D" id="1.10.940.10">
    <property type="entry name" value="NusB-like"/>
    <property type="match status" value="1"/>
</dbReference>
<dbReference type="GO" id="GO:0031564">
    <property type="term" value="P:transcription antitermination"/>
    <property type="evidence" value="ECO:0007669"/>
    <property type="project" value="UniProtKB-KW"/>
</dbReference>
<keyword evidence="3 6" id="KW-0694">RNA-binding</keyword>
<comment type="function">
    <text evidence="6">Involved in transcription antitermination. Required for transcription of ribosomal RNA (rRNA) genes. Binds specifically to the boxA antiterminator sequence of the ribosomal RNA (rrn) operons.</text>
</comment>
<keyword evidence="2 6" id="KW-0889">Transcription antitermination</keyword>
<dbReference type="GO" id="GO:0005829">
    <property type="term" value="C:cytosol"/>
    <property type="evidence" value="ECO:0007669"/>
    <property type="project" value="TreeGrafter"/>
</dbReference>
<dbReference type="SUPFAM" id="SSF48013">
    <property type="entry name" value="NusB-like"/>
    <property type="match status" value="1"/>
</dbReference>
<evidence type="ECO:0000313" key="8">
    <source>
        <dbReference type="EMBL" id="HJB75257.1"/>
    </source>
</evidence>
<proteinExistence type="inferred from homology"/>
<dbReference type="InterPro" id="IPR011605">
    <property type="entry name" value="NusB_fam"/>
</dbReference>
<dbReference type="GO" id="GO:0006353">
    <property type="term" value="P:DNA-templated transcription termination"/>
    <property type="evidence" value="ECO:0007669"/>
    <property type="project" value="UniProtKB-UniRule"/>
</dbReference>
<evidence type="ECO:0000313" key="9">
    <source>
        <dbReference type="Proteomes" id="UP000823877"/>
    </source>
</evidence>
<accession>A0A9D2MIK1</accession>
<dbReference type="PANTHER" id="PTHR11078:SF3">
    <property type="entry name" value="ANTITERMINATION NUSB DOMAIN-CONTAINING PROTEIN"/>
    <property type="match status" value="1"/>
</dbReference>
<evidence type="ECO:0000256" key="2">
    <source>
        <dbReference type="ARBA" id="ARBA00022814"/>
    </source>
</evidence>
<dbReference type="Pfam" id="PF01029">
    <property type="entry name" value="NusB"/>
    <property type="match status" value="1"/>
</dbReference>
<evidence type="ECO:0000256" key="5">
    <source>
        <dbReference type="ARBA" id="ARBA00023163"/>
    </source>
</evidence>
<dbReference type="AlphaFoldDB" id="A0A9D2MIK1"/>
<evidence type="ECO:0000256" key="1">
    <source>
        <dbReference type="ARBA" id="ARBA00005952"/>
    </source>
</evidence>
<comment type="caution">
    <text evidence="8">The sequence shown here is derived from an EMBL/GenBank/DDBJ whole genome shotgun (WGS) entry which is preliminary data.</text>
</comment>